<keyword evidence="6" id="KW-1185">Reference proteome</keyword>
<dbReference type="Proteomes" id="UP000469558">
    <property type="component" value="Unassembled WGS sequence"/>
</dbReference>
<dbReference type="GO" id="GO:0043041">
    <property type="term" value="P:amino acid activation for nonribosomal peptide biosynthetic process"/>
    <property type="evidence" value="ECO:0007669"/>
    <property type="project" value="TreeGrafter"/>
</dbReference>
<dbReference type="InterPro" id="IPR042099">
    <property type="entry name" value="ANL_N_sf"/>
</dbReference>
<dbReference type="GO" id="GO:0031177">
    <property type="term" value="F:phosphopantetheine binding"/>
    <property type="evidence" value="ECO:0007669"/>
    <property type="project" value="TreeGrafter"/>
</dbReference>
<dbReference type="Pfam" id="PF00501">
    <property type="entry name" value="AMP-binding"/>
    <property type="match status" value="1"/>
</dbReference>
<dbReference type="InterPro" id="IPR020845">
    <property type="entry name" value="AMP-binding_CS"/>
</dbReference>
<dbReference type="InterPro" id="IPR000873">
    <property type="entry name" value="AMP-dep_synth/lig_dom"/>
</dbReference>
<feature type="non-terminal residue" evidence="5">
    <location>
        <position position="1"/>
    </location>
</feature>
<evidence type="ECO:0000313" key="5">
    <source>
        <dbReference type="EMBL" id="TVY85160.1"/>
    </source>
</evidence>
<organism evidence="5 6">
    <name type="scientific">Lachnellula suecica</name>
    <dbReference type="NCBI Taxonomy" id="602035"/>
    <lineage>
        <taxon>Eukaryota</taxon>
        <taxon>Fungi</taxon>
        <taxon>Dikarya</taxon>
        <taxon>Ascomycota</taxon>
        <taxon>Pezizomycotina</taxon>
        <taxon>Leotiomycetes</taxon>
        <taxon>Helotiales</taxon>
        <taxon>Lachnaceae</taxon>
        <taxon>Lachnellula</taxon>
    </lineage>
</organism>
<dbReference type="PANTHER" id="PTHR45527:SF16">
    <property type="entry name" value="NONRIBOSOMAL PEPTIDE SYNTHASE ATNA-RELATED"/>
    <property type="match status" value="1"/>
</dbReference>
<dbReference type="EMBL" id="QGMK01000025">
    <property type="protein sequence ID" value="TVY85160.1"/>
    <property type="molecule type" value="Genomic_DNA"/>
</dbReference>
<dbReference type="PANTHER" id="PTHR45527">
    <property type="entry name" value="NONRIBOSOMAL PEPTIDE SYNTHETASE"/>
    <property type="match status" value="1"/>
</dbReference>
<dbReference type="GO" id="GO:0044550">
    <property type="term" value="P:secondary metabolite biosynthetic process"/>
    <property type="evidence" value="ECO:0007669"/>
    <property type="project" value="TreeGrafter"/>
</dbReference>
<comment type="caution">
    <text evidence="5">The sequence shown here is derived from an EMBL/GenBank/DDBJ whole genome shotgun (WGS) entry which is preliminary data.</text>
</comment>
<sequence length="472" mass="51097">ISVNIEASDKVAAIDLDYWTDYVSDGQAANVGSTFMQCMQTILHHLDKTLESLDCFSPENREQVFKWNANIPPAVNDCVHKIIEQQVQSQPAGEAVCGWDADLTYAELDDMSERLAFFLAGLDIGPEIFVPTCFDKSSYAIVSMLAVLKSGAAAVPLDATHPRTALELRVRDTNSKVILASPTRAELFVDMDVKVIAVCKELIDQLPSPGDWTCTSVNPENPAFVIFTSGSTGKPKGVVLEHRAVCTSGLATGNAYGWGPGSRILQFASYTFDNSLAEIFIALMRGASVCVPSEHDRFNNLAEAVNNLRVNFMDITPTVASFLRPSEVPNVKGLSLGGEPLTKDNIETWGEAVALHCCYGPSECSINSLWNGDLGGSTEATNIGKSIGSVSWVVEPSNHDLLAPIGCVGELLIEGPILARGYLDDPHKTSEAFIYDPAWTSGNNRRLYKTGDLVRYNSDGSTTYLGRKDTQG</sequence>
<evidence type="ECO:0000256" key="3">
    <source>
        <dbReference type="ARBA" id="ARBA00022598"/>
    </source>
</evidence>
<keyword evidence="1" id="KW-0596">Phosphopantetheine</keyword>
<evidence type="ECO:0000256" key="2">
    <source>
        <dbReference type="ARBA" id="ARBA00022553"/>
    </source>
</evidence>
<protein>
    <submittedName>
        <fullName evidence="5">Nonribosomal peptide synthetase</fullName>
    </submittedName>
</protein>
<dbReference type="PROSITE" id="PS00455">
    <property type="entry name" value="AMP_BINDING"/>
    <property type="match status" value="1"/>
</dbReference>
<dbReference type="Gene3D" id="3.40.50.12780">
    <property type="entry name" value="N-terminal domain of ligase-like"/>
    <property type="match status" value="1"/>
</dbReference>
<dbReference type="SUPFAM" id="SSF56801">
    <property type="entry name" value="Acetyl-CoA synthetase-like"/>
    <property type="match status" value="1"/>
</dbReference>
<dbReference type="Gene3D" id="3.30.559.30">
    <property type="entry name" value="Nonribosomal peptide synthetase, condensation domain"/>
    <property type="match status" value="1"/>
</dbReference>
<dbReference type="GO" id="GO:0016874">
    <property type="term" value="F:ligase activity"/>
    <property type="evidence" value="ECO:0007669"/>
    <property type="project" value="UniProtKB-KW"/>
</dbReference>
<proteinExistence type="predicted"/>
<feature type="non-terminal residue" evidence="5">
    <location>
        <position position="472"/>
    </location>
</feature>
<evidence type="ECO:0000256" key="1">
    <source>
        <dbReference type="ARBA" id="ARBA00022450"/>
    </source>
</evidence>
<dbReference type="CDD" id="cd05918">
    <property type="entry name" value="A_NRPS_SidN3_like"/>
    <property type="match status" value="1"/>
</dbReference>
<accession>A0A8T9CLW6</accession>
<name>A0A8T9CLW6_9HELO</name>
<evidence type="ECO:0000259" key="4">
    <source>
        <dbReference type="Pfam" id="PF00501"/>
    </source>
</evidence>
<reference evidence="5 6" key="1">
    <citation type="submission" date="2018-05" db="EMBL/GenBank/DDBJ databases">
        <title>Genome sequencing and assembly of the regulated plant pathogen Lachnellula willkommii and related sister species for the development of diagnostic species identification markers.</title>
        <authorList>
            <person name="Giroux E."/>
            <person name="Bilodeau G."/>
        </authorList>
    </citation>
    <scope>NUCLEOTIDE SEQUENCE [LARGE SCALE GENOMIC DNA]</scope>
    <source>
        <strain evidence="5 6">CBS 268.59</strain>
    </source>
</reference>
<dbReference type="GO" id="GO:0005737">
    <property type="term" value="C:cytoplasm"/>
    <property type="evidence" value="ECO:0007669"/>
    <property type="project" value="TreeGrafter"/>
</dbReference>
<feature type="domain" description="AMP-dependent synthetase/ligase" evidence="4">
    <location>
        <begin position="84"/>
        <end position="423"/>
    </location>
</feature>
<dbReference type="OrthoDB" id="416786at2759"/>
<evidence type="ECO:0000313" key="6">
    <source>
        <dbReference type="Proteomes" id="UP000469558"/>
    </source>
</evidence>
<dbReference type="AlphaFoldDB" id="A0A8T9CLW6"/>
<keyword evidence="3" id="KW-0436">Ligase</keyword>
<dbReference type="FunFam" id="3.40.50.12780:FF:000014">
    <property type="entry name" value="Nonribosomal peptide synthetase 1"/>
    <property type="match status" value="1"/>
</dbReference>
<gene>
    <name evidence="5" type="primary">NRPS1_1</name>
    <name evidence="5" type="ORF">LSUE1_G001942</name>
</gene>
<keyword evidence="2" id="KW-0597">Phosphoprotein</keyword>